<evidence type="ECO:0000313" key="7">
    <source>
        <dbReference type="EMBL" id="CAL1161565.1"/>
    </source>
</evidence>
<proteinExistence type="predicted"/>
<dbReference type="GO" id="GO:0031418">
    <property type="term" value="F:L-ascorbic acid binding"/>
    <property type="evidence" value="ECO:0007669"/>
    <property type="project" value="UniProtKB-KW"/>
</dbReference>
<dbReference type="SMART" id="SM00702">
    <property type="entry name" value="P4Hc"/>
    <property type="match status" value="1"/>
</dbReference>
<evidence type="ECO:0000313" key="8">
    <source>
        <dbReference type="EMBL" id="CAL4795502.1"/>
    </source>
</evidence>
<keyword evidence="2" id="KW-0847">Vitamin C</keyword>
<name>A0A9P1DEI9_9DINO</name>
<dbReference type="GO" id="GO:0031543">
    <property type="term" value="F:peptidyl-proline dioxygenase activity"/>
    <property type="evidence" value="ECO:0007669"/>
    <property type="project" value="TreeGrafter"/>
</dbReference>
<dbReference type="InterPro" id="IPR044862">
    <property type="entry name" value="Pro_4_hyd_alph_FE2OG_OXY"/>
</dbReference>
<dbReference type="SUPFAM" id="SSF51197">
    <property type="entry name" value="Clavaminate synthase-like"/>
    <property type="match status" value="1"/>
</dbReference>
<evidence type="ECO:0000313" key="6">
    <source>
        <dbReference type="EMBL" id="CAI4008190.1"/>
    </source>
</evidence>
<evidence type="ECO:0000256" key="2">
    <source>
        <dbReference type="ARBA" id="ARBA00022896"/>
    </source>
</evidence>
<comment type="cofactor">
    <cofactor evidence="1">
        <name>L-ascorbate</name>
        <dbReference type="ChEBI" id="CHEBI:38290"/>
    </cofactor>
</comment>
<feature type="domain" description="Prolyl 4-hydroxylase alpha subunit" evidence="5">
    <location>
        <begin position="116"/>
        <end position="302"/>
    </location>
</feature>
<gene>
    <name evidence="6" type="ORF">C1SCF055_LOCUS33652</name>
</gene>
<dbReference type="Pfam" id="PF13640">
    <property type="entry name" value="2OG-FeII_Oxy_3"/>
    <property type="match status" value="1"/>
</dbReference>
<dbReference type="Gene3D" id="2.60.120.620">
    <property type="entry name" value="q2cbj1_9rhob like domain"/>
    <property type="match status" value="1"/>
</dbReference>
<dbReference type="OrthoDB" id="76265at2759"/>
<sequence length="447" mass="50820">MPWLVHVQNSWAKSTPSPDADNIFEISNSIVAVDPDHGINGWYPIDSSAWLFVEAAQKVGEISDDHFELDGGVLPQLEVSVPKLAPLDLTLGDPEEPLRSLSSKITDEALLKLHRDGFVIVDQALSPALCETLRHEMDILLENGQMWDSQSYSHEEGALHHDICETTLDFKDVRFYAPTFTRMGTDEGLLRVLRRLPVLRDLSMQHLRLQINKGNGGCYTMHTDSGVSGEEDGRQVLRVTALFYLNEGWTSEHGGELRVYPYPSAPVKIAPLLGRLVLFHPRLVHEVLPNFRKRYCFTLWCAVEQSSTSSHFMEDLESMTCFNQACSVCEKATHLEKTPRSKLLQVPRPLRCLLLPEVRPLLVRYVFRDCELQSACRSHDEGPQKQEMLEGIGRYHQQMRDENPQWFRQLLEQLPGAEVGTARAARLGSYELKEVMRSCCPWWEDAA</sequence>
<dbReference type="GO" id="GO:0008198">
    <property type="term" value="F:ferrous iron binding"/>
    <property type="evidence" value="ECO:0007669"/>
    <property type="project" value="TreeGrafter"/>
</dbReference>
<organism evidence="6">
    <name type="scientific">Cladocopium goreaui</name>
    <dbReference type="NCBI Taxonomy" id="2562237"/>
    <lineage>
        <taxon>Eukaryota</taxon>
        <taxon>Sar</taxon>
        <taxon>Alveolata</taxon>
        <taxon>Dinophyceae</taxon>
        <taxon>Suessiales</taxon>
        <taxon>Symbiodiniaceae</taxon>
        <taxon>Cladocopium</taxon>
    </lineage>
</organism>
<dbReference type="GO" id="GO:0071456">
    <property type="term" value="P:cellular response to hypoxia"/>
    <property type="evidence" value="ECO:0007669"/>
    <property type="project" value="TreeGrafter"/>
</dbReference>
<keyword evidence="9" id="KW-1185">Reference proteome</keyword>
<dbReference type="EMBL" id="CAMXCT030004223">
    <property type="protein sequence ID" value="CAL4795502.1"/>
    <property type="molecule type" value="Genomic_DNA"/>
</dbReference>
<protein>
    <submittedName>
        <fullName evidence="8">Egl nine-like 2</fullName>
    </submittedName>
</protein>
<evidence type="ECO:0000256" key="3">
    <source>
        <dbReference type="ARBA" id="ARBA00022964"/>
    </source>
</evidence>
<dbReference type="PANTHER" id="PTHR12907:SF26">
    <property type="entry name" value="HIF PROLYL HYDROXYLASE, ISOFORM C"/>
    <property type="match status" value="1"/>
</dbReference>
<evidence type="ECO:0000313" key="9">
    <source>
        <dbReference type="Proteomes" id="UP001152797"/>
    </source>
</evidence>
<evidence type="ECO:0000259" key="5">
    <source>
        <dbReference type="SMART" id="SM00702"/>
    </source>
</evidence>
<dbReference type="EMBL" id="CAMXCT020004223">
    <property type="protein sequence ID" value="CAL1161565.1"/>
    <property type="molecule type" value="Genomic_DNA"/>
</dbReference>
<dbReference type="Proteomes" id="UP001152797">
    <property type="component" value="Unassembled WGS sequence"/>
</dbReference>
<reference evidence="6" key="1">
    <citation type="submission" date="2022-10" db="EMBL/GenBank/DDBJ databases">
        <authorList>
            <person name="Chen Y."/>
            <person name="Dougan E. K."/>
            <person name="Chan C."/>
            <person name="Rhodes N."/>
            <person name="Thang M."/>
        </authorList>
    </citation>
    <scope>NUCLEOTIDE SEQUENCE</scope>
</reference>
<evidence type="ECO:0000256" key="4">
    <source>
        <dbReference type="ARBA" id="ARBA00023002"/>
    </source>
</evidence>
<keyword evidence="4" id="KW-0560">Oxidoreductase</keyword>
<comment type="caution">
    <text evidence="6">The sequence shown here is derived from an EMBL/GenBank/DDBJ whole genome shotgun (WGS) entry which is preliminary data.</text>
</comment>
<accession>A0A9P1DEI9</accession>
<keyword evidence="3" id="KW-0223">Dioxygenase</keyword>
<reference evidence="7" key="2">
    <citation type="submission" date="2024-04" db="EMBL/GenBank/DDBJ databases">
        <authorList>
            <person name="Chen Y."/>
            <person name="Shah S."/>
            <person name="Dougan E. K."/>
            <person name="Thang M."/>
            <person name="Chan C."/>
        </authorList>
    </citation>
    <scope>NUCLEOTIDE SEQUENCE [LARGE SCALE GENOMIC DNA]</scope>
</reference>
<dbReference type="InterPro" id="IPR051559">
    <property type="entry name" value="HIF_prolyl_hydroxylases"/>
</dbReference>
<dbReference type="AlphaFoldDB" id="A0A9P1DEI9"/>
<dbReference type="EMBL" id="CAMXCT010004223">
    <property type="protein sequence ID" value="CAI4008190.1"/>
    <property type="molecule type" value="Genomic_DNA"/>
</dbReference>
<dbReference type="InterPro" id="IPR006620">
    <property type="entry name" value="Pro_4_hyd_alph"/>
</dbReference>
<dbReference type="PANTHER" id="PTHR12907">
    <property type="entry name" value="EGL NINE HOMOLOG-RELATED"/>
    <property type="match status" value="1"/>
</dbReference>
<evidence type="ECO:0000256" key="1">
    <source>
        <dbReference type="ARBA" id="ARBA00001961"/>
    </source>
</evidence>